<reference evidence="2" key="1">
    <citation type="submission" date="2017-02" db="EMBL/GenBank/DDBJ databases">
        <authorList>
            <person name="Varghese N."/>
            <person name="Submissions S."/>
        </authorList>
    </citation>
    <scope>NUCLEOTIDE SEQUENCE [LARGE SCALE GENOMIC DNA]</scope>
    <source>
        <strain evidence="2">DSM 22224</strain>
    </source>
</reference>
<organism evidence="1 2">
    <name type="scientific">Chitinophaga eiseniae</name>
    <dbReference type="NCBI Taxonomy" id="634771"/>
    <lineage>
        <taxon>Bacteria</taxon>
        <taxon>Pseudomonadati</taxon>
        <taxon>Bacteroidota</taxon>
        <taxon>Chitinophagia</taxon>
        <taxon>Chitinophagales</taxon>
        <taxon>Chitinophagaceae</taxon>
        <taxon>Chitinophaga</taxon>
    </lineage>
</organism>
<dbReference type="AlphaFoldDB" id="A0A1T4SYD6"/>
<accession>A0A1T4SYD6</accession>
<name>A0A1T4SYD6_9BACT</name>
<dbReference type="Proteomes" id="UP000190367">
    <property type="component" value="Unassembled WGS sequence"/>
</dbReference>
<keyword evidence="2" id="KW-1185">Reference proteome</keyword>
<evidence type="ECO:0000313" key="1">
    <source>
        <dbReference type="EMBL" id="SKA33237.1"/>
    </source>
</evidence>
<protein>
    <submittedName>
        <fullName evidence="1">Uncharacterized protein</fullName>
    </submittedName>
</protein>
<gene>
    <name evidence="1" type="ORF">SAMN04488128_103795</name>
</gene>
<sequence>MPYNRLREQTEIHRINQLNSLITGKIDNNPGSKIRTTVSTTALKDINIIGPNKQFYQKQKSLPINE</sequence>
<evidence type="ECO:0000313" key="2">
    <source>
        <dbReference type="Proteomes" id="UP000190367"/>
    </source>
</evidence>
<proteinExistence type="predicted"/>
<dbReference type="EMBL" id="FUWZ01000003">
    <property type="protein sequence ID" value="SKA33237.1"/>
    <property type="molecule type" value="Genomic_DNA"/>
</dbReference>